<feature type="domain" description="F-box" evidence="1">
    <location>
        <begin position="4"/>
        <end position="50"/>
    </location>
</feature>
<name>E3NCS7_CAERE</name>
<dbReference type="InterPro" id="IPR053222">
    <property type="entry name" value="Zygotic_Embryogenesis-Asso"/>
</dbReference>
<sequence>MSSSFPLLNLPPAAILYVIQSMDYGEFITFSFLSRRAKCHVESMNLKHRILAALIGNPVNISMIIGNKHMVWKFSLKNIPVEQTNISLSLLDKVDLITYTSRITEWSMEGLCIKNWYAHFKTIFGFSKYTILHFQENPSMFEIGEIRSTFEPFDKLAISPHPGLDGYLESILRNFQSRYIFFYNGSIDHLKQPQQILIQNYDDRLRDVCWHFSFLSTIARLLYSPWTF</sequence>
<dbReference type="PROSITE" id="PS50181">
    <property type="entry name" value="FBOX"/>
    <property type="match status" value="1"/>
</dbReference>
<dbReference type="OrthoDB" id="5908981at2759"/>
<evidence type="ECO:0000313" key="2">
    <source>
        <dbReference type="EMBL" id="EFO93338.1"/>
    </source>
</evidence>
<dbReference type="InParanoid" id="E3NCS7"/>
<dbReference type="AlphaFoldDB" id="E3NCS7"/>
<accession>E3NCS7</accession>
<protein>
    <recommendedName>
        <fullName evidence="1">F-box domain-containing protein</fullName>
    </recommendedName>
</protein>
<reference evidence="2" key="1">
    <citation type="submission" date="2007-07" db="EMBL/GenBank/DDBJ databases">
        <title>PCAP assembly of the Caenorhabditis remanei genome.</title>
        <authorList>
            <consortium name="The Caenorhabditis remanei Sequencing Consortium"/>
            <person name="Wilson R.K."/>
        </authorList>
    </citation>
    <scope>NUCLEOTIDE SEQUENCE [LARGE SCALE GENOMIC DNA]</scope>
    <source>
        <strain evidence="2">PB4641</strain>
    </source>
</reference>
<evidence type="ECO:0000259" key="1">
    <source>
        <dbReference type="PROSITE" id="PS50181"/>
    </source>
</evidence>
<dbReference type="PANTHER" id="PTHR22899">
    <property type="entry name" value="CYCLIN-RELATED F-BOX FAMILY"/>
    <property type="match status" value="1"/>
</dbReference>
<dbReference type="Proteomes" id="UP000008281">
    <property type="component" value="Unassembled WGS sequence"/>
</dbReference>
<proteinExistence type="predicted"/>
<evidence type="ECO:0000313" key="3">
    <source>
        <dbReference type="Proteomes" id="UP000008281"/>
    </source>
</evidence>
<dbReference type="FunCoup" id="E3NCS7">
    <property type="interactions" value="438"/>
</dbReference>
<dbReference type="PANTHER" id="PTHR22899:SF1">
    <property type="entry name" value="F-BOX ASSOCIATED DOMAIN-CONTAINING PROTEIN"/>
    <property type="match status" value="1"/>
</dbReference>
<dbReference type="EMBL" id="DS268602">
    <property type="protein sequence ID" value="EFO93338.1"/>
    <property type="molecule type" value="Genomic_DNA"/>
</dbReference>
<dbReference type="Pfam" id="PF00646">
    <property type="entry name" value="F-box"/>
    <property type="match status" value="1"/>
</dbReference>
<organism evidence="3">
    <name type="scientific">Caenorhabditis remanei</name>
    <name type="common">Caenorhabditis vulgaris</name>
    <dbReference type="NCBI Taxonomy" id="31234"/>
    <lineage>
        <taxon>Eukaryota</taxon>
        <taxon>Metazoa</taxon>
        <taxon>Ecdysozoa</taxon>
        <taxon>Nematoda</taxon>
        <taxon>Chromadorea</taxon>
        <taxon>Rhabditida</taxon>
        <taxon>Rhabditina</taxon>
        <taxon>Rhabditomorpha</taxon>
        <taxon>Rhabditoidea</taxon>
        <taxon>Rhabditidae</taxon>
        <taxon>Peloderinae</taxon>
        <taxon>Caenorhabditis</taxon>
    </lineage>
</organism>
<dbReference type="OMA" id="WIEGPRM"/>
<gene>
    <name evidence="2" type="ORF">CRE_24764</name>
</gene>
<dbReference type="HOGENOM" id="CLU_1215757_0_0_1"/>
<dbReference type="InterPro" id="IPR001810">
    <property type="entry name" value="F-box_dom"/>
</dbReference>
<keyword evidence="3" id="KW-1185">Reference proteome</keyword>